<dbReference type="Proteomes" id="UP000002791">
    <property type="component" value="Chromosome"/>
</dbReference>
<dbReference type="PANTHER" id="PTHR40761:SF1">
    <property type="entry name" value="CONSERVED INTEGRAL MEMBRANE ALANINE VALINE AND LEUCINE RICH PROTEIN-RELATED"/>
    <property type="match status" value="1"/>
</dbReference>
<dbReference type="EMBL" id="CM001440">
    <property type="protein sequence ID" value="EHR60869.1"/>
    <property type="molecule type" value="Genomic_DNA"/>
</dbReference>
<feature type="transmembrane region" description="Helical" evidence="1">
    <location>
        <begin position="100"/>
        <end position="119"/>
    </location>
</feature>
<feature type="transmembrane region" description="Helical" evidence="1">
    <location>
        <begin position="159"/>
        <end position="176"/>
    </location>
</feature>
<dbReference type="RefSeq" id="WP_005455745.1">
    <property type="nucleotide sequence ID" value="NZ_CM001440.1"/>
</dbReference>
<feature type="transmembrane region" description="Helical" evidence="1">
    <location>
        <begin position="6"/>
        <end position="31"/>
    </location>
</feature>
<keyword evidence="1" id="KW-0472">Membrane</keyword>
<dbReference type="NCBIfam" id="NF038012">
    <property type="entry name" value="DMT_1"/>
    <property type="match status" value="1"/>
</dbReference>
<dbReference type="HOGENOM" id="CLU_070294_1_0_11"/>
<organism evidence="2 3">
    <name type="scientific">Saccharomonospora cyanea NA-134</name>
    <dbReference type="NCBI Taxonomy" id="882082"/>
    <lineage>
        <taxon>Bacteria</taxon>
        <taxon>Bacillati</taxon>
        <taxon>Actinomycetota</taxon>
        <taxon>Actinomycetes</taxon>
        <taxon>Pseudonocardiales</taxon>
        <taxon>Pseudonocardiaceae</taxon>
        <taxon>Saccharomonospora</taxon>
    </lineage>
</organism>
<dbReference type="PANTHER" id="PTHR40761">
    <property type="entry name" value="CONSERVED INTEGRAL MEMBRANE ALANINE VALINE AND LEUCINE RICH PROTEIN-RELATED"/>
    <property type="match status" value="1"/>
</dbReference>
<keyword evidence="1" id="KW-0812">Transmembrane</keyword>
<keyword evidence="3" id="KW-1185">Reference proteome</keyword>
<evidence type="ECO:0000256" key="1">
    <source>
        <dbReference type="SAM" id="Phobius"/>
    </source>
</evidence>
<dbReference type="AlphaFoldDB" id="H5XKL5"/>
<protein>
    <recommendedName>
        <fullName evidence="4">DMT(Drug/metabolite transporter) superfamily permease</fullName>
    </recommendedName>
</protein>
<proteinExistence type="predicted"/>
<reference evidence="2 3" key="1">
    <citation type="submission" date="2011-11" db="EMBL/GenBank/DDBJ databases">
        <title>The Noncontiguous Finished sequence of Saccharomonospora cyanea NA-134.</title>
        <authorList>
            <consortium name="US DOE Joint Genome Institute"/>
            <person name="Lucas S."/>
            <person name="Han J."/>
            <person name="Lapidus A."/>
            <person name="Cheng J.-F."/>
            <person name="Goodwin L."/>
            <person name="Pitluck S."/>
            <person name="Peters L."/>
            <person name="Ovchinnikova G."/>
            <person name="Lu M."/>
            <person name="Detter J.C."/>
            <person name="Han C."/>
            <person name="Tapia R."/>
            <person name="Land M."/>
            <person name="Hauser L."/>
            <person name="Kyrpides N."/>
            <person name="Ivanova N."/>
            <person name="Pagani I."/>
            <person name="Brambilla E.-M."/>
            <person name="Klenk H.-P."/>
            <person name="Woyke T."/>
        </authorList>
    </citation>
    <scope>NUCLEOTIDE SEQUENCE [LARGE SCALE GENOMIC DNA]</scope>
    <source>
        <strain evidence="2 3">NA-134</strain>
    </source>
</reference>
<dbReference type="STRING" id="882082.SaccyDRAFT_1975"/>
<feature type="transmembrane region" description="Helical" evidence="1">
    <location>
        <begin position="250"/>
        <end position="274"/>
    </location>
</feature>
<feature type="transmembrane region" description="Helical" evidence="1">
    <location>
        <begin position="183"/>
        <end position="203"/>
    </location>
</feature>
<keyword evidence="1" id="KW-1133">Transmembrane helix</keyword>
<evidence type="ECO:0000313" key="3">
    <source>
        <dbReference type="Proteomes" id="UP000002791"/>
    </source>
</evidence>
<feature type="transmembrane region" description="Helical" evidence="1">
    <location>
        <begin position="73"/>
        <end position="94"/>
    </location>
</feature>
<sequence>MTSSGIARAVSALVFNVVLPVALGFTAAFLFAASAALQRRAVLHAADSDSEHRASTHRLPVLWLFRRLLRQRVWLAGWTTNLGGFASQAAALHFGSVALVQPLLVTQLLFALPMASAAVRRWPPLRDWLAALAITGGVALFLSVEGAAPMEGEPDRDRLVIAVVVAALTIVTLLQIAQHQGPLAYSALVAAGAGICYAMSAAMMKLTADSLADEGVAATAKDWPGYLLAVTTLSGLVLGHQAYGSGSLSAAVAVMSTVNPGVSFTIGLLVFNAVPSTEPGPLAAVGVAGVLLVVGALGLAHSPAVRLETRSTATHGVYPIRGNV</sequence>
<accession>H5XKL5</accession>
<feature type="transmembrane region" description="Helical" evidence="1">
    <location>
        <begin position="128"/>
        <end position="147"/>
    </location>
</feature>
<feature type="transmembrane region" description="Helical" evidence="1">
    <location>
        <begin position="223"/>
        <end position="243"/>
    </location>
</feature>
<dbReference type="eggNOG" id="COG0697">
    <property type="taxonomic scope" value="Bacteria"/>
</dbReference>
<evidence type="ECO:0008006" key="4">
    <source>
        <dbReference type="Google" id="ProtNLM"/>
    </source>
</evidence>
<name>H5XKL5_9PSEU</name>
<feature type="transmembrane region" description="Helical" evidence="1">
    <location>
        <begin position="280"/>
        <end position="300"/>
    </location>
</feature>
<evidence type="ECO:0000313" key="2">
    <source>
        <dbReference type="EMBL" id="EHR60869.1"/>
    </source>
</evidence>
<gene>
    <name evidence="2" type="ORF">SaccyDRAFT_1975</name>
</gene>